<dbReference type="RefSeq" id="WP_073388340.1">
    <property type="nucleotide sequence ID" value="NZ_FQXK01000021.1"/>
</dbReference>
<evidence type="ECO:0000256" key="1">
    <source>
        <dbReference type="SAM" id="MobiDB-lite"/>
    </source>
</evidence>
<protein>
    <submittedName>
        <fullName evidence="2">Uncharacterized protein</fullName>
    </submittedName>
</protein>
<dbReference type="AlphaFoldDB" id="A0A1M5ZPI5"/>
<dbReference type="GeneID" id="89507852"/>
<accession>A0A1M5ZPI5</accession>
<evidence type="ECO:0000313" key="3">
    <source>
        <dbReference type="Proteomes" id="UP000184278"/>
    </source>
</evidence>
<feature type="region of interest" description="Disordered" evidence="1">
    <location>
        <begin position="29"/>
        <end position="50"/>
    </location>
</feature>
<feature type="compositionally biased region" description="Polar residues" evidence="1">
    <location>
        <begin position="31"/>
        <end position="40"/>
    </location>
</feature>
<name>A0A1M5ZPI5_BUTFI</name>
<dbReference type="Proteomes" id="UP000184278">
    <property type="component" value="Unassembled WGS sequence"/>
</dbReference>
<reference evidence="3" key="1">
    <citation type="submission" date="2016-11" db="EMBL/GenBank/DDBJ databases">
        <authorList>
            <person name="Varghese N."/>
            <person name="Submissions S."/>
        </authorList>
    </citation>
    <scope>NUCLEOTIDE SEQUENCE [LARGE SCALE GENOMIC DNA]</scope>
    <source>
        <strain evidence="3">DSM 3071</strain>
    </source>
</reference>
<keyword evidence="3" id="KW-1185">Reference proteome</keyword>
<dbReference type="EMBL" id="FQXK01000021">
    <property type="protein sequence ID" value="SHI26295.1"/>
    <property type="molecule type" value="Genomic_DNA"/>
</dbReference>
<sequence>MACRCAEKDMCLRDIGRLIKANGYMGEAASEDSSMNSNLDSAKGKVPTSYTSDTEGELFGSIDEVHNEVSGKISGCISEISAAEQRVKAKYDEYDAEDRIYHEELARQAQEA</sequence>
<proteinExistence type="predicted"/>
<gene>
    <name evidence="2" type="ORF">SAMN02745229_02552</name>
</gene>
<evidence type="ECO:0000313" key="2">
    <source>
        <dbReference type="EMBL" id="SHI26295.1"/>
    </source>
</evidence>
<dbReference type="STRING" id="1121131.SAMN02745229_02552"/>
<organism evidence="2 3">
    <name type="scientific">Butyrivibrio fibrisolvens DSM 3071</name>
    <dbReference type="NCBI Taxonomy" id="1121131"/>
    <lineage>
        <taxon>Bacteria</taxon>
        <taxon>Bacillati</taxon>
        <taxon>Bacillota</taxon>
        <taxon>Clostridia</taxon>
        <taxon>Lachnospirales</taxon>
        <taxon>Lachnospiraceae</taxon>
        <taxon>Butyrivibrio</taxon>
    </lineage>
</organism>